<feature type="region of interest" description="Disordered" evidence="1">
    <location>
        <begin position="1"/>
        <end position="91"/>
    </location>
</feature>
<accession>A0AAE1U9Y2</accession>
<dbReference type="Proteomes" id="UP001292094">
    <property type="component" value="Unassembled WGS sequence"/>
</dbReference>
<feature type="compositionally biased region" description="Low complexity" evidence="1">
    <location>
        <begin position="32"/>
        <end position="45"/>
    </location>
</feature>
<comment type="caution">
    <text evidence="2">The sequence shown here is derived from an EMBL/GenBank/DDBJ whole genome shotgun (WGS) entry which is preliminary data.</text>
</comment>
<proteinExistence type="predicted"/>
<evidence type="ECO:0000313" key="3">
    <source>
        <dbReference type="Proteomes" id="UP001292094"/>
    </source>
</evidence>
<keyword evidence="3" id="KW-1185">Reference proteome</keyword>
<name>A0AAE1U9Y2_9EUCA</name>
<dbReference type="EMBL" id="JAWZYT010001500">
    <property type="protein sequence ID" value="KAK4311555.1"/>
    <property type="molecule type" value="Genomic_DNA"/>
</dbReference>
<protein>
    <submittedName>
        <fullName evidence="2">Uncharacterized protein</fullName>
    </submittedName>
</protein>
<organism evidence="2 3">
    <name type="scientific">Petrolisthes manimaculis</name>
    <dbReference type="NCBI Taxonomy" id="1843537"/>
    <lineage>
        <taxon>Eukaryota</taxon>
        <taxon>Metazoa</taxon>
        <taxon>Ecdysozoa</taxon>
        <taxon>Arthropoda</taxon>
        <taxon>Crustacea</taxon>
        <taxon>Multicrustacea</taxon>
        <taxon>Malacostraca</taxon>
        <taxon>Eumalacostraca</taxon>
        <taxon>Eucarida</taxon>
        <taxon>Decapoda</taxon>
        <taxon>Pleocyemata</taxon>
        <taxon>Anomura</taxon>
        <taxon>Galatheoidea</taxon>
        <taxon>Porcellanidae</taxon>
        <taxon>Petrolisthes</taxon>
    </lineage>
</organism>
<feature type="compositionally biased region" description="Basic and acidic residues" evidence="1">
    <location>
        <begin position="1"/>
        <end position="25"/>
    </location>
</feature>
<reference evidence="2" key="1">
    <citation type="submission" date="2023-11" db="EMBL/GenBank/DDBJ databases">
        <title>Genome assemblies of two species of porcelain crab, Petrolisthes cinctipes and Petrolisthes manimaculis (Anomura: Porcellanidae).</title>
        <authorList>
            <person name="Angst P."/>
        </authorList>
    </citation>
    <scope>NUCLEOTIDE SEQUENCE</scope>
    <source>
        <strain evidence="2">PB745_02</strain>
        <tissue evidence="2">Gill</tissue>
    </source>
</reference>
<evidence type="ECO:0000313" key="2">
    <source>
        <dbReference type="EMBL" id="KAK4311555.1"/>
    </source>
</evidence>
<dbReference type="AlphaFoldDB" id="A0AAE1U9Y2"/>
<gene>
    <name evidence="2" type="ORF">Pmani_016921</name>
</gene>
<evidence type="ECO:0000256" key="1">
    <source>
        <dbReference type="SAM" id="MobiDB-lite"/>
    </source>
</evidence>
<sequence>MKTDKGSVREKAGNSSKRERCELEIKSLGQRMLGQGQGKKMLGQGETRCGQGEQGKGMQGHLGRKDEWPGKAGSVTIREREVKGQVQGGKR</sequence>